<protein>
    <submittedName>
        <fullName evidence="2">Uncharacterized protein</fullName>
    </submittedName>
</protein>
<reference evidence="2" key="1">
    <citation type="submission" date="2022-11" db="EMBL/GenBank/DDBJ databases">
        <title>Centuries of genome instability and evolution in soft-shell clam transmissible cancer (bioRxiv).</title>
        <authorList>
            <person name="Hart S.F.M."/>
            <person name="Yonemitsu M.A."/>
            <person name="Giersch R.M."/>
            <person name="Beal B.F."/>
            <person name="Arriagada G."/>
            <person name="Davis B.W."/>
            <person name="Ostrander E.A."/>
            <person name="Goff S.P."/>
            <person name="Metzger M.J."/>
        </authorList>
    </citation>
    <scope>NUCLEOTIDE SEQUENCE</scope>
    <source>
        <strain evidence="2">MELC-2E11</strain>
        <tissue evidence="2">Siphon/mantle</tissue>
    </source>
</reference>
<evidence type="ECO:0000313" key="2">
    <source>
        <dbReference type="EMBL" id="WAR01749.1"/>
    </source>
</evidence>
<accession>A0ABY7DXK2</accession>
<evidence type="ECO:0000256" key="1">
    <source>
        <dbReference type="SAM" id="Phobius"/>
    </source>
</evidence>
<keyword evidence="1" id="KW-0812">Transmembrane</keyword>
<name>A0ABY7DXK2_MYAAR</name>
<gene>
    <name evidence="2" type="ORF">MAR_008307</name>
</gene>
<proteinExistence type="predicted"/>
<sequence>MDQSFNSTLLSHLGNCASSLHMYLIIGSTFLAYKIIFSTNQPMNVTNKRSHRVSNSFPIQLMTILEYWHTCLTDSSSRNSNGWHVFLPNLLTIKRPRVPFAPNTVTTNPLNDDLPPVPRLILLNTLFTKNKDQILILIIQSNVILGLRGLAKMQKNPNINSINKAPIRQLKKLS</sequence>
<dbReference type="EMBL" id="CP111015">
    <property type="protein sequence ID" value="WAR01749.1"/>
    <property type="molecule type" value="Genomic_DNA"/>
</dbReference>
<feature type="transmembrane region" description="Helical" evidence="1">
    <location>
        <begin position="20"/>
        <end position="39"/>
    </location>
</feature>
<keyword evidence="1" id="KW-1133">Transmembrane helix</keyword>
<organism evidence="2 3">
    <name type="scientific">Mya arenaria</name>
    <name type="common">Soft-shell clam</name>
    <dbReference type="NCBI Taxonomy" id="6604"/>
    <lineage>
        <taxon>Eukaryota</taxon>
        <taxon>Metazoa</taxon>
        <taxon>Spiralia</taxon>
        <taxon>Lophotrochozoa</taxon>
        <taxon>Mollusca</taxon>
        <taxon>Bivalvia</taxon>
        <taxon>Autobranchia</taxon>
        <taxon>Heteroconchia</taxon>
        <taxon>Euheterodonta</taxon>
        <taxon>Imparidentia</taxon>
        <taxon>Neoheterodontei</taxon>
        <taxon>Myida</taxon>
        <taxon>Myoidea</taxon>
        <taxon>Myidae</taxon>
        <taxon>Mya</taxon>
    </lineage>
</organism>
<keyword evidence="3" id="KW-1185">Reference proteome</keyword>
<keyword evidence="1" id="KW-0472">Membrane</keyword>
<dbReference type="Proteomes" id="UP001164746">
    <property type="component" value="Chromosome 4"/>
</dbReference>
<evidence type="ECO:0000313" key="3">
    <source>
        <dbReference type="Proteomes" id="UP001164746"/>
    </source>
</evidence>